<dbReference type="InterPro" id="IPR005119">
    <property type="entry name" value="LysR_subst-bd"/>
</dbReference>
<dbReference type="Pfam" id="PF00126">
    <property type="entry name" value="HTH_1"/>
    <property type="match status" value="1"/>
</dbReference>
<organism evidence="6 7">
    <name type="scientific">Pikeienuella piscinae</name>
    <dbReference type="NCBI Taxonomy" id="2748098"/>
    <lineage>
        <taxon>Bacteria</taxon>
        <taxon>Pseudomonadati</taxon>
        <taxon>Pseudomonadota</taxon>
        <taxon>Alphaproteobacteria</taxon>
        <taxon>Rhodobacterales</taxon>
        <taxon>Paracoccaceae</taxon>
        <taxon>Pikeienuella</taxon>
    </lineage>
</organism>
<evidence type="ECO:0000256" key="2">
    <source>
        <dbReference type="ARBA" id="ARBA00023015"/>
    </source>
</evidence>
<dbReference type="KEGG" id="hdh:G5B40_10470"/>
<dbReference type="Proteomes" id="UP000503336">
    <property type="component" value="Chromosome"/>
</dbReference>
<evidence type="ECO:0000259" key="5">
    <source>
        <dbReference type="PROSITE" id="PS50931"/>
    </source>
</evidence>
<accession>A0A7L5BYB8</accession>
<dbReference type="GO" id="GO:0006351">
    <property type="term" value="P:DNA-templated transcription"/>
    <property type="evidence" value="ECO:0007669"/>
    <property type="project" value="TreeGrafter"/>
</dbReference>
<dbReference type="SUPFAM" id="SSF53850">
    <property type="entry name" value="Periplasmic binding protein-like II"/>
    <property type="match status" value="1"/>
</dbReference>
<dbReference type="Gene3D" id="1.10.10.10">
    <property type="entry name" value="Winged helix-like DNA-binding domain superfamily/Winged helix DNA-binding domain"/>
    <property type="match status" value="1"/>
</dbReference>
<dbReference type="Gene3D" id="3.40.190.10">
    <property type="entry name" value="Periplasmic binding protein-like II"/>
    <property type="match status" value="2"/>
</dbReference>
<keyword evidence="2" id="KW-0805">Transcription regulation</keyword>
<dbReference type="CDD" id="cd08432">
    <property type="entry name" value="PBP2_GcdR_TrpI_HvrB_AmpR_like"/>
    <property type="match status" value="1"/>
</dbReference>
<dbReference type="InterPro" id="IPR000847">
    <property type="entry name" value="LysR_HTH_N"/>
</dbReference>
<dbReference type="PRINTS" id="PR00039">
    <property type="entry name" value="HTHLYSR"/>
</dbReference>
<name>A0A7L5BYB8_9RHOB</name>
<dbReference type="NCBIfam" id="NF008352">
    <property type="entry name" value="PRK11139.1"/>
    <property type="match status" value="1"/>
</dbReference>
<evidence type="ECO:0000256" key="3">
    <source>
        <dbReference type="ARBA" id="ARBA00023125"/>
    </source>
</evidence>
<evidence type="ECO:0000313" key="7">
    <source>
        <dbReference type="Proteomes" id="UP000503336"/>
    </source>
</evidence>
<dbReference type="GO" id="GO:0043565">
    <property type="term" value="F:sequence-specific DNA binding"/>
    <property type="evidence" value="ECO:0007669"/>
    <property type="project" value="TreeGrafter"/>
</dbReference>
<evidence type="ECO:0000256" key="4">
    <source>
        <dbReference type="ARBA" id="ARBA00023163"/>
    </source>
</evidence>
<dbReference type="PANTHER" id="PTHR30537">
    <property type="entry name" value="HTH-TYPE TRANSCRIPTIONAL REGULATOR"/>
    <property type="match status" value="1"/>
</dbReference>
<dbReference type="PROSITE" id="PS50931">
    <property type="entry name" value="HTH_LYSR"/>
    <property type="match status" value="1"/>
</dbReference>
<dbReference type="GO" id="GO:0003700">
    <property type="term" value="F:DNA-binding transcription factor activity"/>
    <property type="evidence" value="ECO:0007669"/>
    <property type="project" value="InterPro"/>
</dbReference>
<dbReference type="PANTHER" id="PTHR30537:SF74">
    <property type="entry name" value="HTH-TYPE TRANSCRIPTIONAL REGULATOR TRPI"/>
    <property type="match status" value="1"/>
</dbReference>
<protein>
    <submittedName>
        <fullName evidence="6">Transcriptional regulator GcvA</fullName>
    </submittedName>
</protein>
<dbReference type="SUPFAM" id="SSF46785">
    <property type="entry name" value="Winged helix' DNA-binding domain"/>
    <property type="match status" value="1"/>
</dbReference>
<keyword evidence="4" id="KW-0804">Transcription</keyword>
<dbReference type="FunFam" id="1.10.10.10:FF:000038">
    <property type="entry name" value="Glycine cleavage system transcriptional activator"/>
    <property type="match status" value="1"/>
</dbReference>
<dbReference type="InterPro" id="IPR036390">
    <property type="entry name" value="WH_DNA-bd_sf"/>
</dbReference>
<dbReference type="EMBL" id="CP049056">
    <property type="protein sequence ID" value="QIE55838.1"/>
    <property type="molecule type" value="Genomic_DNA"/>
</dbReference>
<reference evidence="6 7" key="1">
    <citation type="submission" date="2020-02" db="EMBL/GenBank/DDBJ databases">
        <title>complete genome sequence of Rhodobacteraceae bacterium.</title>
        <authorList>
            <person name="Park J."/>
            <person name="Kim Y.-S."/>
            <person name="Kim K.-H."/>
        </authorList>
    </citation>
    <scope>NUCLEOTIDE SEQUENCE [LARGE SCALE GENOMIC DNA]</scope>
    <source>
        <strain evidence="6 7">RR4-56</strain>
    </source>
</reference>
<evidence type="ECO:0000313" key="6">
    <source>
        <dbReference type="EMBL" id="QIE55838.1"/>
    </source>
</evidence>
<feature type="domain" description="HTH lysR-type" evidence="5">
    <location>
        <begin position="8"/>
        <end position="65"/>
    </location>
</feature>
<sequence>MALTDRLPPLTALRAFDAAARHMSFARAAEELYVTPAALSYQIKNLETDLGVQLFRRLNRAVELTEAGRLLAPGVADGFEALKAAVRNVNRMRDGRGLVLTAGPAFTAKWLAPRIYRFVERRPDIEVRLVASLKKLDFNRDEVDAAIRFTRHNEEPGCYVETMVHELMSPVCAPALAARLKNPSDLIGAPLVHDESLALMQKPPNWGDWLKVAGVEMDWRRGPKFSNADQALEAAAAGGGVALGRLSLATTDLRSGRLVAPFDIAIDTGAHFNFVCPAGMETRPEYVALLDWLRDELSDESAPGEGMRIVRID</sequence>
<dbReference type="InterPro" id="IPR058163">
    <property type="entry name" value="LysR-type_TF_proteobact-type"/>
</dbReference>
<dbReference type="AlphaFoldDB" id="A0A7L5BYB8"/>
<evidence type="ECO:0000256" key="1">
    <source>
        <dbReference type="ARBA" id="ARBA00009437"/>
    </source>
</evidence>
<dbReference type="RefSeq" id="WP_165098268.1">
    <property type="nucleotide sequence ID" value="NZ_CP049056.1"/>
</dbReference>
<gene>
    <name evidence="6" type="primary">gcvA</name>
    <name evidence="6" type="ORF">G5B40_10470</name>
</gene>
<dbReference type="Pfam" id="PF03466">
    <property type="entry name" value="LysR_substrate"/>
    <property type="match status" value="1"/>
</dbReference>
<comment type="similarity">
    <text evidence="1">Belongs to the LysR transcriptional regulatory family.</text>
</comment>
<keyword evidence="7" id="KW-1185">Reference proteome</keyword>
<keyword evidence="3" id="KW-0238">DNA-binding</keyword>
<dbReference type="InterPro" id="IPR036388">
    <property type="entry name" value="WH-like_DNA-bd_sf"/>
</dbReference>
<proteinExistence type="inferred from homology"/>